<gene>
    <name evidence="1" type="ORF">SAMN05421820_106241</name>
</gene>
<protein>
    <submittedName>
        <fullName evidence="1">Uncharacterized protein</fullName>
    </submittedName>
</protein>
<dbReference type="PROSITE" id="PS51257">
    <property type="entry name" value="PROKAR_LIPOPROTEIN"/>
    <property type="match status" value="1"/>
</dbReference>
<organism evidence="1 2">
    <name type="scientific">Pedobacter steynii</name>
    <dbReference type="NCBI Taxonomy" id="430522"/>
    <lineage>
        <taxon>Bacteria</taxon>
        <taxon>Pseudomonadati</taxon>
        <taxon>Bacteroidota</taxon>
        <taxon>Sphingobacteriia</taxon>
        <taxon>Sphingobacteriales</taxon>
        <taxon>Sphingobacteriaceae</taxon>
        <taxon>Pedobacter</taxon>
    </lineage>
</organism>
<accession>A0A1G9YUK0</accession>
<evidence type="ECO:0000313" key="2">
    <source>
        <dbReference type="Proteomes" id="UP000183200"/>
    </source>
</evidence>
<sequence>MLNLKNTKPLSRSEMKTALGGSQNSGFACITYCFENPGGPTGCNPGQECVIYYCGPNPEENYGYECR</sequence>
<dbReference type="OrthoDB" id="9851163at2"/>
<dbReference type="RefSeq" id="WP_074609493.1">
    <property type="nucleotide sequence ID" value="NZ_FNGY01000006.1"/>
</dbReference>
<proteinExistence type="predicted"/>
<evidence type="ECO:0000313" key="1">
    <source>
        <dbReference type="EMBL" id="SDN12822.1"/>
    </source>
</evidence>
<dbReference type="AlphaFoldDB" id="A0A1G9YUK0"/>
<keyword evidence="2" id="KW-1185">Reference proteome</keyword>
<dbReference type="EMBL" id="FNGY01000006">
    <property type="protein sequence ID" value="SDN12822.1"/>
    <property type="molecule type" value="Genomic_DNA"/>
</dbReference>
<name>A0A1G9YUK0_9SPHI</name>
<reference evidence="2" key="1">
    <citation type="submission" date="2016-10" db="EMBL/GenBank/DDBJ databases">
        <authorList>
            <person name="Varghese N."/>
            <person name="Submissions S."/>
        </authorList>
    </citation>
    <scope>NUCLEOTIDE SEQUENCE [LARGE SCALE GENOMIC DNA]</scope>
    <source>
        <strain evidence="2">DSM 19110</strain>
    </source>
</reference>
<dbReference type="Proteomes" id="UP000183200">
    <property type="component" value="Unassembled WGS sequence"/>
</dbReference>